<gene>
    <name evidence="1" type="ORF">IAI60_15960</name>
</gene>
<protein>
    <recommendedName>
        <fullName evidence="3">DUF4170 domain-containing protein</fullName>
    </recommendedName>
</protein>
<accession>A0ABS3KHM4</accession>
<dbReference type="Proteomes" id="UP001518990">
    <property type="component" value="Unassembled WGS sequence"/>
</dbReference>
<organism evidence="1 2">
    <name type="scientific">Roseomonas marmotae</name>
    <dbReference type="NCBI Taxonomy" id="2768161"/>
    <lineage>
        <taxon>Bacteria</taxon>
        <taxon>Pseudomonadati</taxon>
        <taxon>Pseudomonadota</taxon>
        <taxon>Alphaproteobacteria</taxon>
        <taxon>Acetobacterales</taxon>
        <taxon>Roseomonadaceae</taxon>
        <taxon>Roseomonas</taxon>
    </lineage>
</organism>
<keyword evidence="2" id="KW-1185">Reference proteome</keyword>
<comment type="caution">
    <text evidence="1">The sequence shown here is derived from an EMBL/GenBank/DDBJ whole genome shotgun (WGS) entry which is preliminary data.</text>
</comment>
<proteinExistence type="predicted"/>
<sequence length="76" mass="8869">MSMENPLDKREIWVVWGGIFRDTSFSELEPGTEELHGPFHSEEAAEKAWLERMRRMVDIASHRLFVLRAMPVGKRA</sequence>
<dbReference type="EMBL" id="JACTNF010000017">
    <property type="protein sequence ID" value="MBO1076113.1"/>
    <property type="molecule type" value="Genomic_DNA"/>
</dbReference>
<evidence type="ECO:0000313" key="2">
    <source>
        <dbReference type="Proteomes" id="UP001518990"/>
    </source>
</evidence>
<dbReference type="Pfam" id="PF13773">
    <property type="entry name" value="DUF4170"/>
    <property type="match status" value="1"/>
</dbReference>
<reference evidence="1 2" key="1">
    <citation type="submission" date="2020-09" db="EMBL/GenBank/DDBJ databases">
        <title>Roseomonas.</title>
        <authorList>
            <person name="Zhu W."/>
        </authorList>
    </citation>
    <scope>NUCLEOTIDE SEQUENCE [LARGE SCALE GENOMIC DNA]</scope>
    <source>
        <strain evidence="1 2">1311</strain>
    </source>
</reference>
<dbReference type="InterPro" id="IPR025226">
    <property type="entry name" value="DUF4170"/>
</dbReference>
<evidence type="ECO:0008006" key="3">
    <source>
        <dbReference type="Google" id="ProtNLM"/>
    </source>
</evidence>
<dbReference type="Gene3D" id="3.30.70.2400">
    <property type="entry name" value="Uncharacterised protein PF13773, DUF4170"/>
    <property type="match status" value="1"/>
</dbReference>
<evidence type="ECO:0000313" key="1">
    <source>
        <dbReference type="EMBL" id="MBO1076113.1"/>
    </source>
</evidence>
<name>A0ABS3KHM4_9PROT</name>